<name>A0ACC6PJA2_9BACL</name>
<gene>
    <name evidence="1" type="ORF">WKI47_24440</name>
</gene>
<evidence type="ECO:0000313" key="1">
    <source>
        <dbReference type="EMBL" id="MEJ8307070.1"/>
    </source>
</evidence>
<sequence>MSNESLYVRRSPSFSAAFAAANPEALQAFGAFNNAVFADRELSVRIKELIAVAAAHITGCPYCIEAHVRKAKTLGISQEELFEASTVAAAVNAHSAFYASVNALNAYEQEFVPGDDLYPRSALEQIGRLEPAAPEAYAAFFDYVETTLRPNRLTAQEKLLVATASAHVTGSAYSIEIFTRRLRDTGATLAQAAEAVLAATALAAGGVLAHRVHTIAAYEPQL</sequence>
<dbReference type="EMBL" id="JBBKAR010000058">
    <property type="protein sequence ID" value="MEJ8307070.1"/>
    <property type="molecule type" value="Genomic_DNA"/>
</dbReference>
<reference evidence="1" key="1">
    <citation type="submission" date="2024-03" db="EMBL/GenBank/DDBJ databases">
        <title>Whole genome sequecning of epiphytes from Marcgravia umbellata leaves.</title>
        <authorList>
            <person name="Kumar G."/>
            <person name="Savka M.A."/>
        </authorList>
    </citation>
    <scope>NUCLEOTIDE SEQUENCE</scope>
    <source>
        <strain evidence="1">RIT_BL5</strain>
    </source>
</reference>
<dbReference type="Proteomes" id="UP001380953">
    <property type="component" value="Unassembled WGS sequence"/>
</dbReference>
<keyword evidence="2" id="KW-1185">Reference proteome</keyword>
<evidence type="ECO:0000313" key="2">
    <source>
        <dbReference type="Proteomes" id="UP001380953"/>
    </source>
</evidence>
<proteinExistence type="predicted"/>
<protein>
    <submittedName>
        <fullName evidence="1">Carboxymuconolactone decarboxylase family protein</fullName>
    </submittedName>
</protein>
<organism evidence="1 2">
    <name type="scientific">Saccharibacillus sacchari</name>
    <dbReference type="NCBI Taxonomy" id="456493"/>
    <lineage>
        <taxon>Bacteria</taxon>
        <taxon>Bacillati</taxon>
        <taxon>Bacillota</taxon>
        <taxon>Bacilli</taxon>
        <taxon>Bacillales</taxon>
        <taxon>Paenibacillaceae</taxon>
        <taxon>Saccharibacillus</taxon>
    </lineage>
</organism>
<accession>A0ACC6PJA2</accession>
<comment type="caution">
    <text evidence="1">The sequence shown here is derived from an EMBL/GenBank/DDBJ whole genome shotgun (WGS) entry which is preliminary data.</text>
</comment>